<dbReference type="Gene3D" id="1.10.287.660">
    <property type="entry name" value="Helix hairpin bin"/>
    <property type="match status" value="1"/>
</dbReference>
<evidence type="ECO:0000256" key="1">
    <source>
        <dbReference type="ARBA" id="ARBA00004633"/>
    </source>
</evidence>
<accession>A0A9F7TRP1</accession>
<keyword evidence="3 8" id="KW-0813">Transport</keyword>
<evidence type="ECO:0000259" key="9">
    <source>
        <dbReference type="PROSITE" id="PS51314"/>
    </source>
</evidence>
<dbReference type="GeneID" id="128628634"/>
<name>A0A9F7TRP1_ICTPU</name>
<evidence type="ECO:0000256" key="5">
    <source>
        <dbReference type="ARBA" id="ARBA00022927"/>
    </source>
</evidence>
<dbReference type="GO" id="GO:0000813">
    <property type="term" value="C:ESCRT I complex"/>
    <property type="evidence" value="ECO:0007669"/>
    <property type="project" value="TreeGrafter"/>
</dbReference>
<dbReference type="PROSITE" id="PS51257">
    <property type="entry name" value="PROKAR_LIPOPROTEIN"/>
    <property type="match status" value="1"/>
</dbReference>
<feature type="domain" description="VPS37 C-terminal" evidence="9">
    <location>
        <begin position="50"/>
        <end position="133"/>
    </location>
</feature>
<dbReference type="OrthoDB" id="10004364at2759"/>
<evidence type="ECO:0000313" key="11">
    <source>
        <dbReference type="RefSeq" id="XP_053542926.1"/>
    </source>
</evidence>
<dbReference type="GO" id="GO:0043162">
    <property type="term" value="P:ubiquitin-dependent protein catabolic process via the multivesicular body sorting pathway"/>
    <property type="evidence" value="ECO:0007669"/>
    <property type="project" value="TreeGrafter"/>
</dbReference>
<dbReference type="GO" id="GO:0006623">
    <property type="term" value="P:protein targeting to vacuole"/>
    <property type="evidence" value="ECO:0007669"/>
    <property type="project" value="TreeGrafter"/>
</dbReference>
<evidence type="ECO:0000256" key="7">
    <source>
        <dbReference type="ARBA" id="ARBA00025010"/>
    </source>
</evidence>
<comment type="similarity">
    <text evidence="2">Belongs to the VPS37 family.</text>
</comment>
<reference evidence="10" key="1">
    <citation type="journal article" date="2016" name="Nat. Commun.">
        <title>The channel catfish genome sequence provides insights into the evolution of scale formation in teleosts.</title>
        <authorList>
            <person name="Liu Z."/>
            <person name="Liu S."/>
            <person name="Yao J."/>
            <person name="Bao L."/>
            <person name="Zhang J."/>
            <person name="Li Y."/>
            <person name="Jiang C."/>
            <person name="Sun L."/>
            <person name="Wang R."/>
            <person name="Zhang Y."/>
            <person name="Zhou T."/>
            <person name="Zeng Q."/>
            <person name="Fu Q."/>
            <person name="Gao S."/>
            <person name="Li N."/>
            <person name="Koren S."/>
            <person name="Jiang Y."/>
            <person name="Zimin A."/>
            <person name="Xu P."/>
            <person name="Phillippy A.M."/>
            <person name="Geng X."/>
            <person name="Song L."/>
            <person name="Sun F."/>
            <person name="Li C."/>
            <person name="Wang X."/>
            <person name="Chen A."/>
            <person name="Jin Y."/>
            <person name="Yuan Z."/>
            <person name="Yang Y."/>
            <person name="Tan S."/>
            <person name="Peatman E."/>
            <person name="Lu J."/>
            <person name="Qin Z."/>
            <person name="Dunham R."/>
            <person name="Li Z."/>
            <person name="Sonstegard T."/>
            <person name="Feng J."/>
            <person name="Danzmann R.G."/>
            <person name="Schroeder S."/>
            <person name="Scheffler B."/>
            <person name="Duke M.V."/>
            <person name="Ballard L."/>
            <person name="Kucuktas H."/>
            <person name="Kaltenboeck L."/>
            <person name="Liu H."/>
            <person name="Armbruster J."/>
            <person name="Xie Y."/>
            <person name="Kirby M.L."/>
            <person name="Tian Y."/>
            <person name="Flanagan M.E."/>
            <person name="Mu W."/>
            <person name="Waldbieser G.C."/>
        </authorList>
    </citation>
    <scope>NUCLEOTIDE SEQUENCE [LARGE SCALE GENOMIC DNA]</scope>
    <source>
        <strain evidence="10">SDA103</strain>
    </source>
</reference>
<dbReference type="GO" id="GO:0031902">
    <property type="term" value="C:late endosome membrane"/>
    <property type="evidence" value="ECO:0007669"/>
    <property type="project" value="UniProtKB-SubCell"/>
</dbReference>
<evidence type="ECO:0000256" key="8">
    <source>
        <dbReference type="PROSITE-ProRule" id="PRU00646"/>
    </source>
</evidence>
<dbReference type="GO" id="GO:0016236">
    <property type="term" value="P:macroautophagy"/>
    <property type="evidence" value="ECO:0007669"/>
    <property type="project" value="UniProtKB-ARBA"/>
</dbReference>
<evidence type="ECO:0000256" key="6">
    <source>
        <dbReference type="ARBA" id="ARBA00023136"/>
    </source>
</evidence>
<dbReference type="Proteomes" id="UP000221080">
    <property type="component" value="Chromosome 16"/>
</dbReference>
<dbReference type="GO" id="GO:0036258">
    <property type="term" value="P:multivesicular body assembly"/>
    <property type="evidence" value="ECO:0007669"/>
    <property type="project" value="UniProtKB-ARBA"/>
</dbReference>
<dbReference type="PROSITE" id="PS51314">
    <property type="entry name" value="VPS37_C"/>
    <property type="match status" value="1"/>
</dbReference>
<gene>
    <name evidence="11" type="primary">vps37bb</name>
</gene>
<dbReference type="PANTHER" id="PTHR13678:SF9">
    <property type="entry name" value="VACUOLAR PROTEIN SORTING-ASSOCIATED PROTEIN 37B"/>
    <property type="match status" value="1"/>
</dbReference>
<dbReference type="InterPro" id="IPR009851">
    <property type="entry name" value="Mod_r"/>
</dbReference>
<dbReference type="PANTHER" id="PTHR13678">
    <property type="entry name" value="VACUOLAR PROTEIN SORTING-ASSOCIATED PROTEIN 37"/>
    <property type="match status" value="1"/>
</dbReference>
<keyword evidence="4" id="KW-0967">Endosome</keyword>
<evidence type="ECO:0000313" key="10">
    <source>
        <dbReference type="Proteomes" id="UP000221080"/>
    </source>
</evidence>
<dbReference type="GO" id="GO:0006612">
    <property type="term" value="P:protein targeting to membrane"/>
    <property type="evidence" value="ECO:0007669"/>
    <property type="project" value="TreeGrafter"/>
</dbReference>
<dbReference type="RefSeq" id="XP_053542926.1">
    <property type="nucleotide sequence ID" value="XM_053686951.1"/>
</dbReference>
<dbReference type="KEGG" id="ipu:128628634"/>
<dbReference type="Pfam" id="PF07200">
    <property type="entry name" value="Mod_r"/>
    <property type="match status" value="1"/>
</dbReference>
<dbReference type="InterPro" id="IPR037202">
    <property type="entry name" value="ESCRT_assembly_dom"/>
</dbReference>
<dbReference type="FunFam" id="1.10.287.660:FF:000003">
    <property type="entry name" value="vacuolar protein sorting-associated protein 37B"/>
    <property type="match status" value="1"/>
</dbReference>
<dbReference type="AlphaFoldDB" id="A0A9F7TRP1"/>
<comment type="subcellular location">
    <subcellularLocation>
        <location evidence="1">Late endosome membrane</location>
        <topology evidence="1">Peripheral membrane protein</topology>
    </subcellularLocation>
</comment>
<reference evidence="11" key="2">
    <citation type="submission" date="2025-08" db="UniProtKB">
        <authorList>
            <consortium name="RefSeq"/>
        </authorList>
    </citation>
    <scope>IDENTIFICATION</scope>
    <source>
        <tissue evidence="11">Blood</tissue>
    </source>
</reference>
<dbReference type="CTD" id="566797"/>
<protein>
    <submittedName>
        <fullName evidence="11">VPS37B subunit of ESCRT-I b</fullName>
    </submittedName>
</protein>
<comment type="function">
    <text evidence="7">Component of the ESCRT-I complex, a regulator of vesicular trafficking process. Required for the sorting of endocytic ubiquitinated cargos into multivesicular bodies. May be involved in cell growth and differentiation.</text>
</comment>
<evidence type="ECO:0000256" key="2">
    <source>
        <dbReference type="ARBA" id="ARBA00007617"/>
    </source>
</evidence>
<dbReference type="SUPFAM" id="SSF140111">
    <property type="entry name" value="Endosomal sorting complex assembly domain"/>
    <property type="match status" value="1"/>
</dbReference>
<proteinExistence type="inferred from homology"/>
<dbReference type="InterPro" id="IPR029012">
    <property type="entry name" value="Helix_hairpin_bin_sf"/>
</dbReference>
<dbReference type="GO" id="GO:0039702">
    <property type="term" value="P:viral budding via host ESCRT complex"/>
    <property type="evidence" value="ECO:0007669"/>
    <property type="project" value="UniProtKB-ARBA"/>
</dbReference>
<keyword evidence="6" id="KW-0472">Membrane</keyword>
<evidence type="ECO:0000256" key="4">
    <source>
        <dbReference type="ARBA" id="ARBA00022753"/>
    </source>
</evidence>
<dbReference type="GO" id="GO:0048306">
    <property type="term" value="F:calcium-dependent protein binding"/>
    <property type="evidence" value="ECO:0007669"/>
    <property type="project" value="UniProtKB-ARBA"/>
</dbReference>
<evidence type="ECO:0000256" key="3">
    <source>
        <dbReference type="ARBA" id="ARBA00022448"/>
    </source>
</evidence>
<keyword evidence="5 8" id="KW-0653">Protein transport</keyword>
<sequence length="222" mass="24350">MRPTSSTNALLGCSCSRTYPGNTGYEEGIHPEWNATPPLCTMCTHNPPSGRFLGDHNSGKSSLDTLLALLQAEGAKIEEETENMADSFLTGDLSLDNFIETYQSKRKLAHLRRVKIDKLQEMVLKCFQMPQASVEHVQSQTPTSTPPFDGQVNGFPVPMRAAPSTSIQLTGQQPALPYPATPYPPVQMPNMVPSYTGPLTQQYTPAFPQRPGLPPRTGFIMQ</sequence>
<organism evidence="10 11">
    <name type="scientific">Ictalurus punctatus</name>
    <name type="common">Channel catfish</name>
    <name type="synonym">Silurus punctatus</name>
    <dbReference type="NCBI Taxonomy" id="7998"/>
    <lineage>
        <taxon>Eukaryota</taxon>
        <taxon>Metazoa</taxon>
        <taxon>Chordata</taxon>
        <taxon>Craniata</taxon>
        <taxon>Vertebrata</taxon>
        <taxon>Euteleostomi</taxon>
        <taxon>Actinopterygii</taxon>
        <taxon>Neopterygii</taxon>
        <taxon>Teleostei</taxon>
        <taxon>Ostariophysi</taxon>
        <taxon>Siluriformes</taxon>
        <taxon>Ictaluridae</taxon>
        <taxon>Ictalurus</taxon>
    </lineage>
</organism>
<keyword evidence="10" id="KW-1185">Reference proteome</keyword>